<evidence type="ECO:0000313" key="3">
    <source>
        <dbReference type="Proteomes" id="UP001367676"/>
    </source>
</evidence>
<evidence type="ECO:0000313" key="2">
    <source>
        <dbReference type="EMBL" id="KAK7579747.1"/>
    </source>
</evidence>
<reference evidence="2 3" key="1">
    <citation type="submission" date="2024-03" db="EMBL/GenBank/DDBJ databases">
        <title>Adaptation during the transition from Ophiocordyceps entomopathogen to insect associate is accompanied by gene loss and intensified selection.</title>
        <authorList>
            <person name="Ward C.M."/>
            <person name="Onetto C.A."/>
            <person name="Borneman A.R."/>
        </authorList>
    </citation>
    <scope>NUCLEOTIDE SEQUENCE [LARGE SCALE GENOMIC DNA]</scope>
    <source>
        <strain evidence="2">AWRI1</strain>
        <tissue evidence="2">Single Adult Female</tissue>
    </source>
</reference>
<sequence>MLFLLSDATAIYSGLLALNSVCQGPSSNDVVCQPPFQRALPVRLMDAAAESGEWYVAYRTLQSISRGRRPNVSWPVDEAGGAFAADAVDEVDDECFHTSDFEPFSDDDEDGCGGGPYLLVAERAMRARLNRRSSASDIGQLDYSLFEPLRSGAADDGCGQDDGGSGLCSGLLFLLCRKSASSSSTVESNMTPPGLLSIRVKPGFSSDDMQSGWH</sequence>
<gene>
    <name evidence="2" type="ORF">V9T40_000376</name>
</gene>
<dbReference type="EMBL" id="JBBCAQ010000034">
    <property type="protein sequence ID" value="KAK7579747.1"/>
    <property type="molecule type" value="Genomic_DNA"/>
</dbReference>
<feature type="chain" id="PRO_5043036680" evidence="1">
    <location>
        <begin position="18"/>
        <end position="214"/>
    </location>
</feature>
<organism evidence="2 3">
    <name type="scientific">Parthenolecanium corni</name>
    <dbReference type="NCBI Taxonomy" id="536013"/>
    <lineage>
        <taxon>Eukaryota</taxon>
        <taxon>Metazoa</taxon>
        <taxon>Ecdysozoa</taxon>
        <taxon>Arthropoda</taxon>
        <taxon>Hexapoda</taxon>
        <taxon>Insecta</taxon>
        <taxon>Pterygota</taxon>
        <taxon>Neoptera</taxon>
        <taxon>Paraneoptera</taxon>
        <taxon>Hemiptera</taxon>
        <taxon>Sternorrhyncha</taxon>
        <taxon>Coccoidea</taxon>
        <taxon>Coccidae</taxon>
        <taxon>Parthenolecanium</taxon>
    </lineage>
</organism>
<proteinExistence type="predicted"/>
<comment type="caution">
    <text evidence="2">The sequence shown here is derived from an EMBL/GenBank/DDBJ whole genome shotgun (WGS) entry which is preliminary data.</text>
</comment>
<protein>
    <submittedName>
        <fullName evidence="2">Uncharacterized protein</fullName>
    </submittedName>
</protein>
<feature type="signal peptide" evidence="1">
    <location>
        <begin position="1"/>
        <end position="17"/>
    </location>
</feature>
<dbReference type="AlphaFoldDB" id="A0AAN9Y0E0"/>
<keyword evidence="1" id="KW-0732">Signal</keyword>
<name>A0AAN9Y0E0_9HEMI</name>
<keyword evidence="3" id="KW-1185">Reference proteome</keyword>
<dbReference type="Proteomes" id="UP001367676">
    <property type="component" value="Unassembled WGS sequence"/>
</dbReference>
<accession>A0AAN9Y0E0</accession>
<evidence type="ECO:0000256" key="1">
    <source>
        <dbReference type="SAM" id="SignalP"/>
    </source>
</evidence>